<keyword evidence="3" id="KW-1185">Reference proteome</keyword>
<evidence type="ECO:0000259" key="1">
    <source>
        <dbReference type="Pfam" id="PF09836"/>
    </source>
</evidence>
<accession>A0ABQ2JX76</accession>
<dbReference type="Pfam" id="PF09836">
    <property type="entry name" value="DUF2063"/>
    <property type="match status" value="1"/>
</dbReference>
<feature type="domain" description="Putative DNA-binding" evidence="1">
    <location>
        <begin position="6"/>
        <end position="91"/>
    </location>
</feature>
<comment type="caution">
    <text evidence="2">The sequence shown here is derived from an EMBL/GenBank/DDBJ whole genome shotgun (WGS) entry which is preliminary data.</text>
</comment>
<reference evidence="3" key="1">
    <citation type="journal article" date="2019" name="Int. J. Syst. Evol. Microbiol.">
        <title>The Global Catalogue of Microorganisms (GCM) 10K type strain sequencing project: providing services to taxonomists for standard genome sequencing and annotation.</title>
        <authorList>
            <consortium name="The Broad Institute Genomics Platform"/>
            <consortium name="The Broad Institute Genome Sequencing Center for Infectious Disease"/>
            <person name="Wu L."/>
            <person name="Ma J."/>
        </authorList>
    </citation>
    <scope>NUCLEOTIDE SEQUENCE [LARGE SCALE GENOMIC DNA]</scope>
    <source>
        <strain evidence="3">CGMCC 1.6784</strain>
    </source>
</reference>
<name>A0ABQ2JX76_9SPHN</name>
<evidence type="ECO:0000313" key="3">
    <source>
        <dbReference type="Proteomes" id="UP000605099"/>
    </source>
</evidence>
<dbReference type="Proteomes" id="UP000605099">
    <property type="component" value="Unassembled WGS sequence"/>
</dbReference>
<dbReference type="EMBL" id="BMLK01000029">
    <property type="protein sequence ID" value="GGN60161.1"/>
    <property type="molecule type" value="Genomic_DNA"/>
</dbReference>
<protein>
    <recommendedName>
        <fullName evidence="1">Putative DNA-binding domain-containing protein</fullName>
    </recommendedName>
</protein>
<dbReference type="InterPro" id="IPR018640">
    <property type="entry name" value="DUF2063"/>
</dbReference>
<proteinExistence type="predicted"/>
<gene>
    <name evidence="2" type="ORF">GCM10011349_41430</name>
</gene>
<evidence type="ECO:0000313" key="2">
    <source>
        <dbReference type="EMBL" id="GGN60161.1"/>
    </source>
</evidence>
<organism evidence="2 3">
    <name type="scientific">Novosphingobium indicum</name>
    <dbReference type="NCBI Taxonomy" id="462949"/>
    <lineage>
        <taxon>Bacteria</taxon>
        <taxon>Pseudomonadati</taxon>
        <taxon>Pseudomonadota</taxon>
        <taxon>Alphaproteobacteria</taxon>
        <taxon>Sphingomonadales</taxon>
        <taxon>Sphingomonadaceae</taxon>
        <taxon>Novosphingobium</taxon>
    </lineage>
</organism>
<sequence>MTLAAQQSQFIEALMSDDAPLPEHWQARERAGYAIYRNAYRARLIDTLQETYPRTALLVGSEAFGAAAAHHLILHPPTGWTLDDAGKGFAETLDNLFPQDRDVCELAWTEWAMQSAFTAADITPLDGPGMVTATQSFDDRAWQDLRLRFMPGLRFRQVHHDCRALWELLGAEPNIAAARDLAPLAEPQGCVVWREGMRATFTLIGLAEMQALALMMDGASYGAACDHLVSLLGEAAALELAGAMLARWLSSGWIAAVQ</sequence>
<dbReference type="RefSeq" id="WP_188822897.1">
    <property type="nucleotide sequence ID" value="NZ_BMLK01000029.1"/>
</dbReference>